<dbReference type="PANTHER" id="PTHR24032:SF16">
    <property type="entry name" value="EGF-LIKE DOMAIN-CONTAINING PROTEIN"/>
    <property type="match status" value="1"/>
</dbReference>
<feature type="domain" description="ComC supersandwich" evidence="4">
    <location>
        <begin position="730"/>
        <end position="950"/>
    </location>
</feature>
<sequence>MTSLSSFSFLLTILFSIVIAINFIADVQLLEFEVEEEQSVIWLLDQYQAPVEVSRTNSSSWCTINNSSLITLNCDRSTNNLHITYFSFYQKKDTFHLSGPLNSSLTSFYFPMMTDFVIMTSYRNVTNSSINILSMFGNVNSVKTMLIDDKYTVGSIPDEFAINKPNLSSFSIVNYNFTTIPQSLMNLYADVQIFTYSQTFGTINKLGDDGVPSNWRAMTISLASQDAVWKLNTDKFPKLTGQLRLVSKNNPINLEIDLPMDYISLDLSASTNQNPYNITLKSCAKLNSIQLVGDSPFSFASYDFSVCPLFDRIDARGDYSFFPTKYPSNNPMYLSYAGSSFTTFPNIPPNITNILNFNTNQKLIGSIPSNFVPLDGSSITMLQNPNVVGAIPNSFCRSGFLNLLDNFTSAPDCMLCYWNVKGNMGFPTSITPDPSFVCPFSIQDSTKQYISLDGETIIVDGVNLGWAKNQSDITPGISPIIPNTKFSIPIQGNLTTKQVIFSQYYGYNATFNYLNAGVNIRNLFPKIIFTSMYGATNITIGPFKFVPNVPLYVELDGGAGTHRCYNNTFNPTMVDCVTPVLPSRLYSVKLKTDYTIASVGLAFYSWDAPMIYGISPVQDIGGNITIFGRFGATPLTPKVKIGQVNCSIQSINSTFIICYVENGKLSPGIPRLSVDLNGGYIYSIVIVVQKTKEQICNCQNGASCVNQICYCKSGFFGPTCSSVASPSAEPLNSDTPNSQIKVGDTVYSFALIGVEELDMDGRVVKSMSINKWNITNSTIPSDGSTNYIYQPATLEPPFNLTGFVLNASLTYYPEASSYEFANQVYPLSPNSIKVAVRVDAWPYETTLNTLRLLFVTPIVSQPYSNNCNGTDTDSTIVYGGDGASISNLQFHMHGTIFYGRFLPVALSDGRVTTIVNRLVNISSDQIPVATIGIDLPNCRSCLVDPDFSTLIGGSNTNGECTNTDDNIDSNTWKIIVGCVVGGAAVVAIVIGTLFYMRRKANFKIMNHNVKMRLQRSFTSKSSRQ</sequence>
<gene>
    <name evidence="5" type="ORF">DFA_04307</name>
</gene>
<accession>F4PP76</accession>
<dbReference type="CDD" id="cd00054">
    <property type="entry name" value="EGF_CA"/>
    <property type="match status" value="1"/>
</dbReference>
<protein>
    <recommendedName>
        <fullName evidence="7">EGF-like domain-containing protein</fullName>
    </recommendedName>
</protein>
<dbReference type="PANTHER" id="PTHR24032">
    <property type="entry name" value="EGF-LIKE DOMAIN-CONTAINING PROTEIN-RELATED-RELATED"/>
    <property type="match status" value="1"/>
</dbReference>
<dbReference type="KEGG" id="dfa:DFA_04307"/>
<keyword evidence="6" id="KW-1185">Reference proteome</keyword>
<evidence type="ECO:0000313" key="5">
    <source>
        <dbReference type="EMBL" id="EGG22189.1"/>
    </source>
</evidence>
<evidence type="ECO:0000313" key="6">
    <source>
        <dbReference type="Proteomes" id="UP000007797"/>
    </source>
</evidence>
<feature type="transmembrane region" description="Helical" evidence="1">
    <location>
        <begin position="974"/>
        <end position="996"/>
    </location>
</feature>
<evidence type="ECO:0000259" key="3">
    <source>
        <dbReference type="Pfam" id="PF01833"/>
    </source>
</evidence>
<dbReference type="Pfam" id="PF22933">
    <property type="entry name" value="ComC_SSD"/>
    <property type="match status" value="1"/>
</dbReference>
<dbReference type="SUPFAM" id="SSF81296">
    <property type="entry name" value="E set domains"/>
    <property type="match status" value="1"/>
</dbReference>
<dbReference type="InterPro" id="IPR013783">
    <property type="entry name" value="Ig-like_fold"/>
</dbReference>
<dbReference type="InterPro" id="IPR014756">
    <property type="entry name" value="Ig_E-set"/>
</dbReference>
<dbReference type="OMA" id="FESITCI"/>
<organism evidence="5 6">
    <name type="scientific">Cavenderia fasciculata</name>
    <name type="common">Slime mold</name>
    <name type="synonym">Dictyostelium fasciculatum</name>
    <dbReference type="NCBI Taxonomy" id="261658"/>
    <lineage>
        <taxon>Eukaryota</taxon>
        <taxon>Amoebozoa</taxon>
        <taxon>Evosea</taxon>
        <taxon>Eumycetozoa</taxon>
        <taxon>Dictyostelia</taxon>
        <taxon>Acytosteliales</taxon>
        <taxon>Cavenderiaceae</taxon>
        <taxon>Cavenderia</taxon>
    </lineage>
</organism>
<reference evidence="6" key="1">
    <citation type="journal article" date="2011" name="Genome Res.">
        <title>Phylogeny-wide analysis of social amoeba genomes highlights ancient origins for complex intercellular communication.</title>
        <authorList>
            <person name="Heidel A.J."/>
            <person name="Lawal H.M."/>
            <person name="Felder M."/>
            <person name="Schilde C."/>
            <person name="Helps N.R."/>
            <person name="Tunggal B."/>
            <person name="Rivero F."/>
            <person name="John U."/>
            <person name="Schleicher M."/>
            <person name="Eichinger L."/>
            <person name="Platzer M."/>
            <person name="Noegel A.A."/>
            <person name="Schaap P."/>
            <person name="Gloeckner G."/>
        </authorList>
    </citation>
    <scope>NUCLEOTIDE SEQUENCE [LARGE SCALE GENOMIC DNA]</scope>
    <source>
        <strain evidence="6">SH3</strain>
    </source>
</reference>
<dbReference type="Gene3D" id="2.60.40.10">
    <property type="entry name" value="Immunoglobulins"/>
    <property type="match status" value="1"/>
</dbReference>
<dbReference type="RefSeq" id="XP_004360040.1">
    <property type="nucleotide sequence ID" value="XM_004359983.1"/>
</dbReference>
<dbReference type="Proteomes" id="UP000007797">
    <property type="component" value="Unassembled WGS sequence"/>
</dbReference>
<feature type="domain" description="IPT/TIG" evidence="3">
    <location>
        <begin position="609"/>
        <end position="681"/>
    </location>
</feature>
<dbReference type="InterPro" id="IPR053331">
    <property type="entry name" value="EGF-like_comC"/>
</dbReference>
<feature type="chain" id="PRO_5003313222" description="EGF-like domain-containing protein" evidence="2">
    <location>
        <begin position="21"/>
        <end position="1024"/>
    </location>
</feature>
<keyword evidence="1" id="KW-0472">Membrane</keyword>
<feature type="signal peptide" evidence="2">
    <location>
        <begin position="1"/>
        <end position="20"/>
    </location>
</feature>
<evidence type="ECO:0000256" key="2">
    <source>
        <dbReference type="SAM" id="SignalP"/>
    </source>
</evidence>
<name>F4PP76_CACFS</name>
<evidence type="ECO:0008006" key="7">
    <source>
        <dbReference type="Google" id="ProtNLM"/>
    </source>
</evidence>
<dbReference type="Pfam" id="PF01833">
    <property type="entry name" value="TIG"/>
    <property type="match status" value="1"/>
</dbReference>
<evidence type="ECO:0000256" key="1">
    <source>
        <dbReference type="SAM" id="Phobius"/>
    </source>
</evidence>
<proteinExistence type="predicted"/>
<keyword evidence="1" id="KW-1133">Transmembrane helix</keyword>
<keyword evidence="1" id="KW-0812">Transmembrane</keyword>
<dbReference type="GeneID" id="14874664"/>
<dbReference type="InterPro" id="IPR054484">
    <property type="entry name" value="ComC_SSD"/>
</dbReference>
<dbReference type="InterPro" id="IPR002909">
    <property type="entry name" value="IPT_dom"/>
</dbReference>
<dbReference type="CDD" id="cd00603">
    <property type="entry name" value="IPT_PCSR"/>
    <property type="match status" value="1"/>
</dbReference>
<evidence type="ECO:0000259" key="4">
    <source>
        <dbReference type="Pfam" id="PF22933"/>
    </source>
</evidence>
<keyword evidence="2" id="KW-0732">Signal</keyword>
<dbReference type="OrthoDB" id="26095at2759"/>
<dbReference type="AlphaFoldDB" id="F4PP76"/>
<dbReference type="EMBL" id="GL883009">
    <property type="protein sequence ID" value="EGG22189.1"/>
    <property type="molecule type" value="Genomic_DNA"/>
</dbReference>